<dbReference type="SMART" id="SM00443">
    <property type="entry name" value="G_patch"/>
    <property type="match status" value="1"/>
</dbReference>
<dbReference type="GO" id="GO:0005886">
    <property type="term" value="C:plasma membrane"/>
    <property type="evidence" value="ECO:0007669"/>
    <property type="project" value="TreeGrafter"/>
</dbReference>
<dbReference type="PANTHER" id="PTHR11819:SF96">
    <property type="entry name" value="SODIUM_GLUCOSE COTRANSPORTER 4"/>
    <property type="match status" value="1"/>
</dbReference>
<dbReference type="InterPro" id="IPR001734">
    <property type="entry name" value="Na/solute_symporter"/>
</dbReference>
<evidence type="ECO:0000256" key="12">
    <source>
        <dbReference type="SAM" id="Phobius"/>
    </source>
</evidence>
<proteinExistence type="inferred from homology"/>
<feature type="compositionally biased region" description="Low complexity" evidence="11">
    <location>
        <begin position="456"/>
        <end position="466"/>
    </location>
</feature>
<feature type="compositionally biased region" description="Basic residues" evidence="11">
    <location>
        <begin position="740"/>
        <end position="752"/>
    </location>
</feature>
<dbReference type="GO" id="GO:0003723">
    <property type="term" value="F:RNA binding"/>
    <property type="evidence" value="ECO:0007669"/>
    <property type="project" value="InterPro"/>
</dbReference>
<dbReference type="SUPFAM" id="SSF109905">
    <property type="entry name" value="Surp module (SWAP domain)"/>
    <property type="match status" value="1"/>
</dbReference>
<dbReference type="PROSITE" id="PS51391">
    <property type="entry name" value="CID"/>
    <property type="match status" value="1"/>
</dbReference>
<dbReference type="PROSITE" id="PS50128">
    <property type="entry name" value="SURP"/>
    <property type="match status" value="1"/>
</dbReference>
<dbReference type="InterPro" id="IPR018212">
    <property type="entry name" value="Na/solute_symporter_CS"/>
</dbReference>
<dbReference type="Gene3D" id="1.25.40.90">
    <property type="match status" value="1"/>
</dbReference>
<dbReference type="FunFam" id="1.10.10.790:FF:000007">
    <property type="entry name" value="Calcium homeostasis endoplasmic reticulum protein"/>
    <property type="match status" value="1"/>
</dbReference>
<dbReference type="Pfam" id="PF25127">
    <property type="entry name" value="DUF7819"/>
    <property type="match status" value="1"/>
</dbReference>
<evidence type="ECO:0000313" key="16">
    <source>
        <dbReference type="EMBL" id="KAF6722108.1"/>
    </source>
</evidence>
<keyword evidence="6" id="KW-0915">Sodium</keyword>
<evidence type="ECO:0000256" key="10">
    <source>
        <dbReference type="ARBA" id="ARBA00023201"/>
    </source>
</evidence>
<dbReference type="SUPFAM" id="SSF48464">
    <property type="entry name" value="ENTH/VHS domain"/>
    <property type="match status" value="1"/>
</dbReference>
<keyword evidence="5 12" id="KW-1133">Transmembrane helix</keyword>
<dbReference type="PROSITE" id="PS50174">
    <property type="entry name" value="G_PATCH"/>
    <property type="match status" value="1"/>
</dbReference>
<dbReference type="PROSITE" id="PS00456">
    <property type="entry name" value="NA_SOLUT_SYMP_1"/>
    <property type="match status" value="1"/>
</dbReference>
<evidence type="ECO:0000259" key="14">
    <source>
        <dbReference type="PROSITE" id="PS50174"/>
    </source>
</evidence>
<feature type="transmembrane region" description="Helical" evidence="12">
    <location>
        <begin position="1139"/>
        <end position="1159"/>
    </location>
</feature>
<comment type="similarity">
    <text evidence="2">Belongs to the sodium:solute symporter (SSF) (TC 2.A.21) family.</text>
</comment>
<evidence type="ECO:0000259" key="13">
    <source>
        <dbReference type="PROSITE" id="PS50128"/>
    </source>
</evidence>
<feature type="transmembrane region" description="Helical" evidence="12">
    <location>
        <begin position="956"/>
        <end position="976"/>
    </location>
</feature>
<sequence>MDIPNPPEDQELRNVIDKLAQFVARNGPEFEKMTMEKQKDNPKFSFLFGGDFFSYYKCKLTLEQQQHPSIQEGEECKSEDAFNPGAKDVVDLPPPPLQMMAPPPIAPPAAPSIEELIQQSLWNLQHQEQHLHTLRQEQMSAAIALAMEQQNQKLLVETQLDITELDNLLQPIIDTCTKDAISAGKNWMFNNAKTPQHCELMASHLRNRITADSAHFELRLHLIYLTNDVLHHCQRKQQKDLLAALQKVVVPIYCTSFLAVEEEKQQKITRLLQLWEKNGYFDEETIQQLQNPALGLGQYQASLITEYAAVVQPIQLAFQQQIQTLKSQHEEFVSSLKQQPPPSAVGQLAAPAESEKPPPMTPHDGEGKPPMSGPPPGDFDPPRPQDSSSSAGPSDIPPNKPGWFDPQHIGPWNPNQPPPFDPNQPPPPCPPWNSHDSMWNDQRDPGNWGGGPPREGGPWSGPAGSDPGPPGWNSFEQQPPWGNQPEQPPWGQREPPFPPRMQRPPHFRGPFPPHQQPPPFNQPPPPPHGFGRFPPRFMQEDFPPRHHFERPYTPHRFDYAQGDYPGGEPPPPLQQRPLCRCRDPLLPPHHPNPRLPPPGMAADHPPWGGAQHPEFGPTQHGFNGHSPHVRHRQPPVQDDPSLVPNVPYFDLPAGLMAPLVKLEDSDYKPLDPKDIRLPPPMPPSERLLAAVEAFYSPPSHDRPRNSEGWEQNGLYEFFRAKMRARRKKEQEKRNSARGGSRSRSRSRSRGRSSSRSSSRSSKSSRSRSRSSRSRSRSRSYSRSRSRSRSRSSQSRSRSRSRSRSPSKRRRGHTSRSSSPSSAALLATPSSKPPPDARLGEENKGHQLLMKMGWSGSGGLGAKEQGIQDPIKGGDIRDKWDQYKGVGVSLDDPYDNYRRTKSYNFVARMKAREEGNSARVLRTKAGFGIMDGSLITGTPPPGLTTAAPSGVRGSVDAADIAVVVVYFVVVMVTGIWASVRANRTTVGGYFLAGRSMTWWPIGASLMSSNVGSGLFIGLAGTGAAGGIAVGGFEWNAAWVLVALGWIFIPVYISAGVVTMPEYLAKRFGGRRIRIYMSVLSLILYIFTKISTDMFSGALFIQVSFGWNLYLSTGVLLLVTAAYTVAGGLAAVIYTDALQTVIMVGGAFTLMFIAFSKVGWYDGLMTQYMSSVPSATVPNTSCHFPRADAFHMLRDPLSGDLPWPGLVFGLTVLATWVWCTDQVIVQRSLSAKSLSHAKAGSVLGGYLKLLPMFFIVMPGMISRALFPDEVGCVDPAVCQSVCGASVGCSNIAYPKLVMELMPVGVRGLMLAVILAALMSSLTSIFNSSSTLFTLDLYHKARPRASEQELMIVGRIFILVLMCISLVWIPVIQTANSGQLFDYIQSVTSFLAPPITAVFVMAVFWPRVNEQGAFWGLMAGLVVGLIRMVLEFCYPPPACGQPDGRPAVVADVHYLYFALILLAFSGLVIAAISLATAPISEEHLHRLTWWSRFSTEPRIDLENPQTSSDPRNSISSGADSSSQSKWKAIALRLCGLSGKNSQSEPPRTENSDQNFLQEKSIWRNVCNFNALLLLAANVFLWGYFA</sequence>
<feature type="transmembrane region" description="Helical" evidence="12">
    <location>
        <begin position="997"/>
        <end position="1023"/>
    </location>
</feature>
<feature type="transmembrane region" description="Helical" evidence="12">
    <location>
        <begin position="1107"/>
        <end position="1132"/>
    </location>
</feature>
<feature type="transmembrane region" description="Helical" evidence="12">
    <location>
        <begin position="1077"/>
        <end position="1101"/>
    </location>
</feature>
<feature type="region of interest" description="Disordered" evidence="11">
    <location>
        <begin position="332"/>
        <end position="645"/>
    </location>
</feature>
<feature type="compositionally biased region" description="Basic and acidic residues" evidence="11">
    <location>
        <begin position="538"/>
        <end position="558"/>
    </location>
</feature>
<protein>
    <submittedName>
        <fullName evidence="16">Sodium/glucose cotransporter 4</fullName>
    </submittedName>
</protein>
<feature type="region of interest" description="Disordered" evidence="11">
    <location>
        <begin position="1497"/>
        <end position="1520"/>
    </location>
</feature>
<name>A0A834C6N5_ORYME</name>
<feature type="transmembrane region" description="Helical" evidence="12">
    <location>
        <begin position="1238"/>
        <end position="1259"/>
    </location>
</feature>
<feature type="compositionally biased region" description="Polar residues" evidence="11">
    <location>
        <begin position="474"/>
        <end position="485"/>
    </location>
</feature>
<evidence type="ECO:0000256" key="2">
    <source>
        <dbReference type="ARBA" id="ARBA00006434"/>
    </source>
</evidence>
<gene>
    <name evidence="16" type="ORF">FQA47_021918</name>
</gene>
<evidence type="ECO:0000256" key="11">
    <source>
        <dbReference type="SAM" id="MobiDB-lite"/>
    </source>
</evidence>
<dbReference type="Pfam" id="PF01805">
    <property type="entry name" value="Surp"/>
    <property type="match status" value="1"/>
</dbReference>
<dbReference type="InterPro" id="IPR000467">
    <property type="entry name" value="G_patch_dom"/>
</dbReference>
<dbReference type="InterPro" id="IPR056721">
    <property type="entry name" value="DUF7819"/>
</dbReference>
<feature type="domain" description="G-patch" evidence="14">
    <location>
        <begin position="840"/>
        <end position="890"/>
    </location>
</feature>
<keyword evidence="7" id="KW-0406">Ion transport</keyword>
<dbReference type="EMBL" id="WKFB01000470">
    <property type="protein sequence ID" value="KAF6722108.1"/>
    <property type="molecule type" value="Genomic_DNA"/>
</dbReference>
<feature type="domain" description="SURP motif" evidence="13">
    <location>
        <begin position="15"/>
        <end position="57"/>
    </location>
</feature>
<dbReference type="PROSITE" id="PS00457">
    <property type="entry name" value="NA_SOLUT_SYMP_2"/>
    <property type="match status" value="1"/>
</dbReference>
<dbReference type="InterPro" id="IPR035967">
    <property type="entry name" value="SWAP/Surp_sf"/>
</dbReference>
<evidence type="ECO:0000256" key="9">
    <source>
        <dbReference type="ARBA" id="ARBA00023180"/>
    </source>
</evidence>
<evidence type="ECO:0000259" key="15">
    <source>
        <dbReference type="PROSITE" id="PS51391"/>
    </source>
</evidence>
<evidence type="ECO:0000313" key="17">
    <source>
        <dbReference type="Proteomes" id="UP000646548"/>
    </source>
</evidence>
<accession>A0A834C6N5</accession>
<dbReference type="Pfam" id="PF04818">
    <property type="entry name" value="CID"/>
    <property type="match status" value="1"/>
</dbReference>
<evidence type="ECO:0000256" key="6">
    <source>
        <dbReference type="ARBA" id="ARBA00023053"/>
    </source>
</evidence>
<feature type="transmembrane region" description="Helical" evidence="12">
    <location>
        <begin position="1199"/>
        <end position="1217"/>
    </location>
</feature>
<dbReference type="FunFam" id="1.20.1730.10:FF:000004">
    <property type="entry name" value="sodium/glucose cotransporter 5 isoform X1"/>
    <property type="match status" value="1"/>
</dbReference>
<feature type="compositionally biased region" description="Polar residues" evidence="11">
    <location>
        <begin position="1500"/>
        <end position="1509"/>
    </location>
</feature>
<dbReference type="Proteomes" id="UP000646548">
    <property type="component" value="Unassembled WGS sequence"/>
</dbReference>
<keyword evidence="8 12" id="KW-0472">Membrane</keyword>
<evidence type="ECO:0000256" key="5">
    <source>
        <dbReference type="ARBA" id="ARBA00022989"/>
    </source>
</evidence>
<dbReference type="PANTHER" id="PTHR11819">
    <property type="entry name" value="SOLUTE CARRIER FAMILY 5"/>
    <property type="match status" value="1"/>
</dbReference>
<evidence type="ECO:0000256" key="4">
    <source>
        <dbReference type="ARBA" id="ARBA00022692"/>
    </source>
</evidence>
<dbReference type="Gene3D" id="1.10.10.790">
    <property type="entry name" value="Surp module"/>
    <property type="match status" value="1"/>
</dbReference>
<reference evidence="16" key="1">
    <citation type="journal article" name="BMC Genomics">
        <title>Long-read sequencing and de novo genome assembly of marine medaka (Oryzias melastigma).</title>
        <authorList>
            <person name="Liang P."/>
            <person name="Saqib H.S.A."/>
            <person name="Ni X."/>
            <person name="Shen Y."/>
        </authorList>
    </citation>
    <scope>NUCLEOTIDE SEQUENCE</scope>
    <source>
        <strain evidence="16">Bigg-433</strain>
    </source>
</reference>
<feature type="compositionally biased region" description="Basic and acidic residues" evidence="11">
    <location>
        <begin position="665"/>
        <end position="676"/>
    </location>
</feature>
<dbReference type="InterPro" id="IPR000061">
    <property type="entry name" value="Surp"/>
</dbReference>
<dbReference type="NCBIfam" id="TIGR00813">
    <property type="entry name" value="sss"/>
    <property type="match status" value="1"/>
</dbReference>
<feature type="transmembrane region" description="Helical" evidence="12">
    <location>
        <begin position="1451"/>
        <end position="1474"/>
    </location>
</feature>
<feature type="compositionally biased region" description="Basic residues" evidence="11">
    <location>
        <begin position="762"/>
        <end position="789"/>
    </location>
</feature>
<feature type="transmembrane region" description="Helical" evidence="12">
    <location>
        <begin position="1562"/>
        <end position="1581"/>
    </location>
</feature>
<feature type="transmembrane region" description="Helical" evidence="12">
    <location>
        <begin position="1380"/>
        <end position="1402"/>
    </location>
</feature>
<feature type="compositionally biased region" description="Low complexity" evidence="11">
    <location>
        <begin position="1510"/>
        <end position="1520"/>
    </location>
</feature>
<comment type="subcellular location">
    <subcellularLocation>
        <location evidence="1">Membrane</location>
        <topology evidence="1">Multi-pass membrane protein</topology>
    </subcellularLocation>
</comment>
<dbReference type="InterPro" id="IPR038377">
    <property type="entry name" value="Na/Glc_symporter_sf"/>
</dbReference>
<dbReference type="Pfam" id="PF01585">
    <property type="entry name" value="G-patch"/>
    <property type="match status" value="1"/>
</dbReference>
<dbReference type="Gene3D" id="1.20.1730.10">
    <property type="entry name" value="Sodium/glucose cotransporter"/>
    <property type="match status" value="1"/>
</dbReference>
<feature type="region of interest" description="Disordered" evidence="11">
    <location>
        <begin position="720"/>
        <end position="840"/>
    </location>
</feature>
<dbReference type="GO" id="GO:0006396">
    <property type="term" value="P:RNA processing"/>
    <property type="evidence" value="ECO:0007669"/>
    <property type="project" value="InterPro"/>
</dbReference>
<keyword evidence="9" id="KW-0325">Glycoprotein</keyword>
<evidence type="ECO:0000256" key="7">
    <source>
        <dbReference type="ARBA" id="ARBA00023065"/>
    </source>
</evidence>
<keyword evidence="3" id="KW-0813">Transport</keyword>
<feature type="compositionally biased region" description="Low complexity" evidence="11">
    <location>
        <begin position="814"/>
        <end position="829"/>
    </location>
</feature>
<feature type="transmembrane region" description="Helical" evidence="12">
    <location>
        <begin position="1035"/>
        <end position="1056"/>
    </location>
</feature>
<feature type="compositionally biased region" description="Pro residues" evidence="11">
    <location>
        <begin position="585"/>
        <end position="599"/>
    </location>
</feature>
<organism evidence="16 17">
    <name type="scientific">Oryzias melastigma</name>
    <name type="common">Marine medaka</name>
    <dbReference type="NCBI Taxonomy" id="30732"/>
    <lineage>
        <taxon>Eukaryota</taxon>
        <taxon>Metazoa</taxon>
        <taxon>Chordata</taxon>
        <taxon>Craniata</taxon>
        <taxon>Vertebrata</taxon>
        <taxon>Euteleostomi</taxon>
        <taxon>Actinopterygii</taxon>
        <taxon>Neopterygii</taxon>
        <taxon>Teleostei</taxon>
        <taxon>Neoteleostei</taxon>
        <taxon>Acanthomorphata</taxon>
        <taxon>Ovalentaria</taxon>
        <taxon>Atherinomorphae</taxon>
        <taxon>Beloniformes</taxon>
        <taxon>Adrianichthyidae</taxon>
        <taxon>Oryziinae</taxon>
        <taxon>Oryzias</taxon>
    </lineage>
</organism>
<feature type="compositionally biased region" description="Basic residues" evidence="11">
    <location>
        <begin position="796"/>
        <end position="813"/>
    </location>
</feature>
<keyword evidence="10" id="KW-0739">Sodium transport</keyword>
<feature type="compositionally biased region" description="Pro residues" evidence="11">
    <location>
        <begin position="414"/>
        <end position="431"/>
    </location>
</feature>
<keyword evidence="4 12" id="KW-0812">Transmembrane</keyword>
<dbReference type="PROSITE" id="PS50283">
    <property type="entry name" value="NA_SOLUT_SYMP_3"/>
    <property type="match status" value="1"/>
</dbReference>
<dbReference type="InterPro" id="IPR008942">
    <property type="entry name" value="ENTH_VHS"/>
</dbReference>
<dbReference type="SMART" id="SM00648">
    <property type="entry name" value="SWAP"/>
    <property type="match status" value="1"/>
</dbReference>
<feature type="transmembrane region" description="Helical" evidence="12">
    <location>
        <begin position="1409"/>
        <end position="1427"/>
    </location>
</feature>
<evidence type="ECO:0000256" key="3">
    <source>
        <dbReference type="ARBA" id="ARBA00022448"/>
    </source>
</evidence>
<feature type="compositionally biased region" description="Pro residues" evidence="11">
    <location>
        <begin position="371"/>
        <end position="384"/>
    </location>
</feature>
<dbReference type="GO" id="GO:0005412">
    <property type="term" value="F:D-glucose:sodium symporter activity"/>
    <property type="evidence" value="ECO:0007669"/>
    <property type="project" value="TreeGrafter"/>
</dbReference>
<feature type="domain" description="CID" evidence="15">
    <location>
        <begin position="157"/>
        <end position="297"/>
    </location>
</feature>
<evidence type="ECO:0000256" key="8">
    <source>
        <dbReference type="ARBA" id="ARBA00023136"/>
    </source>
</evidence>
<dbReference type="InterPro" id="IPR006569">
    <property type="entry name" value="CID_dom"/>
</dbReference>
<feature type="transmembrane region" description="Helical" evidence="12">
    <location>
        <begin position="1347"/>
        <end position="1368"/>
    </location>
</feature>
<feature type="compositionally biased region" description="Pro residues" evidence="11">
    <location>
        <begin position="510"/>
        <end position="528"/>
    </location>
</feature>
<comment type="caution">
    <text evidence="16">The sequence shown here is derived from an EMBL/GenBank/DDBJ whole genome shotgun (WGS) entry which is preliminary data.</text>
</comment>
<evidence type="ECO:0000256" key="1">
    <source>
        <dbReference type="ARBA" id="ARBA00004141"/>
    </source>
</evidence>
<feature type="region of interest" description="Disordered" evidence="11">
    <location>
        <begin position="665"/>
        <end position="684"/>
    </location>
</feature>
<feature type="transmembrane region" description="Helical" evidence="12">
    <location>
        <begin position="1306"/>
        <end position="1335"/>
    </location>
</feature>
<dbReference type="Pfam" id="PF00474">
    <property type="entry name" value="SSF"/>
    <property type="match status" value="1"/>
</dbReference>